<dbReference type="AlphaFoldDB" id="A0A7W5VL39"/>
<name>A0A7W5VL39_9ACTN</name>
<organism evidence="1 2">
    <name type="scientific">Nonomuraea dietziae</name>
    <dbReference type="NCBI Taxonomy" id="65515"/>
    <lineage>
        <taxon>Bacteria</taxon>
        <taxon>Bacillati</taxon>
        <taxon>Actinomycetota</taxon>
        <taxon>Actinomycetes</taxon>
        <taxon>Streptosporangiales</taxon>
        <taxon>Streptosporangiaceae</taxon>
        <taxon>Nonomuraea</taxon>
    </lineage>
</organism>
<accession>A0A7W5VL39</accession>
<proteinExistence type="predicted"/>
<evidence type="ECO:0000313" key="2">
    <source>
        <dbReference type="Proteomes" id="UP000579945"/>
    </source>
</evidence>
<reference evidence="1 2" key="1">
    <citation type="submission" date="2020-08" db="EMBL/GenBank/DDBJ databases">
        <title>Sequencing the genomes of 1000 actinobacteria strains.</title>
        <authorList>
            <person name="Klenk H.-P."/>
        </authorList>
    </citation>
    <scope>NUCLEOTIDE SEQUENCE [LARGE SCALE GENOMIC DNA]</scope>
    <source>
        <strain evidence="1 2">DSM 44320</strain>
    </source>
</reference>
<dbReference type="RefSeq" id="WP_183663153.1">
    <property type="nucleotide sequence ID" value="NZ_BAAAXX010000004.1"/>
</dbReference>
<gene>
    <name evidence="1" type="ORF">FHR33_010051</name>
</gene>
<protein>
    <submittedName>
        <fullName evidence="1">Uncharacterized protein</fullName>
    </submittedName>
</protein>
<dbReference type="GeneID" id="95395980"/>
<keyword evidence="2" id="KW-1185">Reference proteome</keyword>
<dbReference type="Proteomes" id="UP000579945">
    <property type="component" value="Unassembled WGS sequence"/>
</dbReference>
<evidence type="ECO:0000313" key="1">
    <source>
        <dbReference type="EMBL" id="MBB3734098.1"/>
    </source>
</evidence>
<sequence length="83" mass="9312">MQGTLTRQVEEYLRPYGMFQLPDTPGQAITTKRGGAIYLDEREGEFTTRIVRRDGSTVEDVRPIAEPGELAIAIRSLVFKARA</sequence>
<comment type="caution">
    <text evidence="1">The sequence shown here is derived from an EMBL/GenBank/DDBJ whole genome shotgun (WGS) entry which is preliminary data.</text>
</comment>
<dbReference type="EMBL" id="JACIBV010000003">
    <property type="protein sequence ID" value="MBB3734098.1"/>
    <property type="molecule type" value="Genomic_DNA"/>
</dbReference>